<name>A0A6P2BXT9_9ACTN</name>
<sequence length="317" mass="32912">MDTVIDGGGERSIQADRMHVGGNIRLIHKFTALGELRFIGARVGGSLDLTGARLESPLTRLALDLGEAVVEGSIFLVDDTSGRRPLVQGLIDMGRARIGGQVFIRNASLEAAAEMPVDSGYSRARTGGTALSAPRLSVGAELALEGACQVSGGMDLSMSELSRVSIGTGCSLTAPGRTALDLTNADLLSDLRLDSGVTVQGTTRITGARIHGRLSLGATLEWPDTNSELSTLIAAEGAVVDGDVDLQGLRASGGAIRFRNATIGGIVLAKDAQLSHSGGYTLNLHQATVKGSVRLGNGFRSDGLLVLNRCLIEGRLE</sequence>
<dbReference type="RefSeq" id="WP_145853612.1">
    <property type="nucleotide sequence ID" value="NZ_RPFW01000003.1"/>
</dbReference>
<evidence type="ECO:0000313" key="2">
    <source>
        <dbReference type="Proteomes" id="UP000460272"/>
    </source>
</evidence>
<keyword evidence="2" id="KW-1185">Reference proteome</keyword>
<dbReference type="EMBL" id="RPFW01000003">
    <property type="protein sequence ID" value="TVZ03738.1"/>
    <property type="molecule type" value="Genomic_DNA"/>
</dbReference>
<reference evidence="1 2" key="1">
    <citation type="submission" date="2018-11" db="EMBL/GenBank/DDBJ databases">
        <title>Trebonia kvetii gen.nov., sp.nov., a novel acidophilic actinobacterium, and proposal of the new actinobacterial family Treboniaceae fam. nov.</title>
        <authorList>
            <person name="Rapoport D."/>
            <person name="Sagova-Mareckova M."/>
            <person name="Sedlacek I."/>
            <person name="Provaznik J."/>
            <person name="Kralova S."/>
            <person name="Pavlinic D."/>
            <person name="Benes V."/>
            <person name="Kopecky J."/>
        </authorList>
    </citation>
    <scope>NUCLEOTIDE SEQUENCE [LARGE SCALE GENOMIC DNA]</scope>
    <source>
        <strain evidence="1 2">15Tr583</strain>
    </source>
</reference>
<dbReference type="Proteomes" id="UP000460272">
    <property type="component" value="Unassembled WGS sequence"/>
</dbReference>
<accession>A0A6P2BXT9</accession>
<evidence type="ECO:0000313" key="1">
    <source>
        <dbReference type="EMBL" id="TVZ03738.1"/>
    </source>
</evidence>
<gene>
    <name evidence="1" type="ORF">EAS64_14830</name>
</gene>
<organism evidence="1 2">
    <name type="scientific">Trebonia kvetii</name>
    <dbReference type="NCBI Taxonomy" id="2480626"/>
    <lineage>
        <taxon>Bacteria</taxon>
        <taxon>Bacillati</taxon>
        <taxon>Actinomycetota</taxon>
        <taxon>Actinomycetes</taxon>
        <taxon>Streptosporangiales</taxon>
        <taxon>Treboniaceae</taxon>
        <taxon>Trebonia</taxon>
    </lineage>
</organism>
<protein>
    <submittedName>
        <fullName evidence="1">Uncharacterized protein</fullName>
    </submittedName>
</protein>
<proteinExistence type="predicted"/>
<dbReference type="OrthoDB" id="5194370at2"/>
<comment type="caution">
    <text evidence="1">The sequence shown here is derived from an EMBL/GenBank/DDBJ whole genome shotgun (WGS) entry which is preliminary data.</text>
</comment>
<dbReference type="AlphaFoldDB" id="A0A6P2BXT9"/>